<accession>A0ABD2YG91</accession>
<proteinExistence type="predicted"/>
<name>A0ABD2YG91_9GENT</name>
<dbReference type="PROSITE" id="PS50053">
    <property type="entry name" value="UBIQUITIN_2"/>
    <property type="match status" value="1"/>
</dbReference>
<dbReference type="InterPro" id="IPR029071">
    <property type="entry name" value="Ubiquitin-like_domsf"/>
</dbReference>
<keyword evidence="4" id="KW-1185">Reference proteome</keyword>
<dbReference type="AlphaFoldDB" id="A0ABD2YG91"/>
<dbReference type="PANTHER" id="PTHR10562">
    <property type="entry name" value="SMALL UBIQUITIN-RELATED MODIFIER"/>
    <property type="match status" value="1"/>
</dbReference>
<protein>
    <recommendedName>
        <fullName evidence="2">Ubiquitin-like domain-containing protein</fullName>
    </recommendedName>
</protein>
<dbReference type="Gene3D" id="3.10.20.90">
    <property type="entry name" value="Phosphatidylinositol 3-kinase Catalytic Subunit, Chain A, domain 1"/>
    <property type="match status" value="1"/>
</dbReference>
<comment type="caution">
    <text evidence="3">The sequence shown here is derived from an EMBL/GenBank/DDBJ whole genome shotgun (WGS) entry which is preliminary data.</text>
</comment>
<dbReference type="Pfam" id="PF11976">
    <property type="entry name" value="Rad60-SLD"/>
    <property type="match status" value="1"/>
</dbReference>
<dbReference type="SUPFAM" id="SSF54236">
    <property type="entry name" value="Ubiquitin-like"/>
    <property type="match status" value="1"/>
</dbReference>
<feature type="compositionally biased region" description="Basic and acidic residues" evidence="1">
    <location>
        <begin position="8"/>
        <end position="23"/>
    </location>
</feature>
<feature type="domain" description="Ubiquitin-like" evidence="2">
    <location>
        <begin position="24"/>
        <end position="99"/>
    </location>
</feature>
<organism evidence="3 4">
    <name type="scientific">Cinchona calisaya</name>
    <dbReference type="NCBI Taxonomy" id="153742"/>
    <lineage>
        <taxon>Eukaryota</taxon>
        <taxon>Viridiplantae</taxon>
        <taxon>Streptophyta</taxon>
        <taxon>Embryophyta</taxon>
        <taxon>Tracheophyta</taxon>
        <taxon>Spermatophyta</taxon>
        <taxon>Magnoliopsida</taxon>
        <taxon>eudicotyledons</taxon>
        <taxon>Gunneridae</taxon>
        <taxon>Pentapetalae</taxon>
        <taxon>asterids</taxon>
        <taxon>lamiids</taxon>
        <taxon>Gentianales</taxon>
        <taxon>Rubiaceae</taxon>
        <taxon>Cinchonoideae</taxon>
        <taxon>Cinchoneae</taxon>
        <taxon>Cinchona</taxon>
    </lineage>
</organism>
<dbReference type="Proteomes" id="UP001630127">
    <property type="component" value="Unassembled WGS sequence"/>
</dbReference>
<gene>
    <name evidence="3" type="ORF">ACH5RR_031795</name>
</gene>
<sequence length="110" mass="12574">MAAAAEVGEAREMEKSKPTDHVHVSLSVKSQDGRETYFKIKRDTKLKKLLLIYCQKYFLDYDTLHFYLEGEHFNHNKTPNELGLEDDAEIECMADQLGAGDMSSSWSIVD</sequence>
<evidence type="ECO:0000313" key="3">
    <source>
        <dbReference type="EMBL" id="KAL3506413.1"/>
    </source>
</evidence>
<reference evidence="3 4" key="1">
    <citation type="submission" date="2024-11" db="EMBL/GenBank/DDBJ databases">
        <title>A near-complete genome assembly of Cinchona calisaya.</title>
        <authorList>
            <person name="Lian D.C."/>
            <person name="Zhao X.W."/>
            <person name="Wei L."/>
        </authorList>
    </citation>
    <scope>NUCLEOTIDE SEQUENCE [LARGE SCALE GENOMIC DNA]</scope>
    <source>
        <tissue evidence="3">Nenye</tissue>
    </source>
</reference>
<evidence type="ECO:0000313" key="4">
    <source>
        <dbReference type="Proteomes" id="UP001630127"/>
    </source>
</evidence>
<dbReference type="InterPro" id="IPR022617">
    <property type="entry name" value="Rad60/SUMO-like_dom"/>
</dbReference>
<dbReference type="InterPro" id="IPR000626">
    <property type="entry name" value="Ubiquitin-like_dom"/>
</dbReference>
<feature type="region of interest" description="Disordered" evidence="1">
    <location>
        <begin position="1"/>
        <end position="23"/>
    </location>
</feature>
<dbReference type="EMBL" id="JBJUIK010000013">
    <property type="protein sequence ID" value="KAL3506413.1"/>
    <property type="molecule type" value="Genomic_DNA"/>
</dbReference>
<evidence type="ECO:0000256" key="1">
    <source>
        <dbReference type="SAM" id="MobiDB-lite"/>
    </source>
</evidence>
<evidence type="ECO:0000259" key="2">
    <source>
        <dbReference type="PROSITE" id="PS50053"/>
    </source>
</evidence>